<reference evidence="1 2" key="1">
    <citation type="submission" date="2022-03" db="EMBL/GenBank/DDBJ databases">
        <title>Novel taxa within the pig intestine.</title>
        <authorList>
            <person name="Wylensek D."/>
            <person name="Bishof K."/>
            <person name="Afrizal A."/>
            <person name="Clavel T."/>
        </authorList>
    </citation>
    <scope>NUCLEOTIDE SEQUENCE [LARGE SCALE GENOMIC DNA]</scope>
    <source>
        <strain evidence="1 2">Cla-KB-P134</strain>
    </source>
</reference>
<organism evidence="1 2">
    <name type="scientific">Absicoccus intestinalis</name>
    <dbReference type="NCBI Taxonomy" id="2926319"/>
    <lineage>
        <taxon>Bacteria</taxon>
        <taxon>Bacillati</taxon>
        <taxon>Bacillota</taxon>
        <taxon>Erysipelotrichia</taxon>
        <taxon>Erysipelotrichales</taxon>
        <taxon>Erysipelotrichaceae</taxon>
        <taxon>Absicoccus</taxon>
    </lineage>
</organism>
<evidence type="ECO:0000313" key="1">
    <source>
        <dbReference type="EMBL" id="MDX8417380.1"/>
    </source>
</evidence>
<dbReference type="RefSeq" id="WP_320325676.1">
    <property type="nucleotide sequence ID" value="NZ_JALBUS010000007.1"/>
</dbReference>
<comment type="caution">
    <text evidence="1">The sequence shown here is derived from an EMBL/GenBank/DDBJ whole genome shotgun (WGS) entry which is preliminary data.</text>
</comment>
<dbReference type="Proteomes" id="UP001285244">
    <property type="component" value="Unassembled WGS sequence"/>
</dbReference>
<keyword evidence="2" id="KW-1185">Reference proteome</keyword>
<evidence type="ECO:0000313" key="2">
    <source>
        <dbReference type="Proteomes" id="UP001285244"/>
    </source>
</evidence>
<accession>A0ABU4WLF8</accession>
<dbReference type="EMBL" id="JALBUS010000007">
    <property type="protein sequence ID" value="MDX8417380.1"/>
    <property type="molecule type" value="Genomic_DNA"/>
</dbReference>
<protein>
    <submittedName>
        <fullName evidence="1">Uncharacterized protein</fullName>
    </submittedName>
</protein>
<sequence length="63" mass="7326">MNLKKLSKWLGQKVLTTTDPDIFSGSYDKTIAKVQLDEFGKIYYYANTLDPIELEDLYSFLEN</sequence>
<gene>
    <name evidence="1" type="ORF">MOZ64_05935</name>
</gene>
<proteinExistence type="predicted"/>
<name>A0ABU4WLF8_9FIRM</name>